<gene>
    <name evidence="1" type="ORF">AMYX_14030</name>
</gene>
<dbReference type="Proteomes" id="UP000503640">
    <property type="component" value="Unassembled WGS sequence"/>
</dbReference>
<sequence>MTSVHQLLRTRIVSWDDPRLSRVVVLRLETRPGLSWSDVTSCEGELKDGRRCRVRLPFAQLPKGLETITILRYAQAEGVFAKGLGVFAAITFRSTDLDCKSKAASCL</sequence>
<dbReference type="AlphaFoldDB" id="A0A7I9VJT5"/>
<keyword evidence="2" id="KW-1185">Reference proteome</keyword>
<comment type="caution">
    <text evidence="1">The sequence shown here is derived from an EMBL/GenBank/DDBJ whole genome shotgun (WGS) entry which is preliminary data.</text>
</comment>
<reference evidence="2" key="1">
    <citation type="journal article" date="2020" name="Appl. Environ. Microbiol.">
        <title>Diazotrophic Anaeromyxobacter Isolates from Soils.</title>
        <authorList>
            <person name="Masuda Y."/>
            <person name="Yamanaka H."/>
            <person name="Xu Z.X."/>
            <person name="Shiratori Y."/>
            <person name="Aono T."/>
            <person name="Amachi S."/>
            <person name="Senoo K."/>
            <person name="Itoh H."/>
        </authorList>
    </citation>
    <scope>NUCLEOTIDE SEQUENCE [LARGE SCALE GENOMIC DNA]</scope>
    <source>
        <strain evidence="2">R267</strain>
    </source>
</reference>
<evidence type="ECO:0000313" key="2">
    <source>
        <dbReference type="Proteomes" id="UP000503640"/>
    </source>
</evidence>
<organism evidence="1 2">
    <name type="scientific">Anaeromyxobacter diazotrophicus</name>
    <dbReference type="NCBI Taxonomy" id="2590199"/>
    <lineage>
        <taxon>Bacteria</taxon>
        <taxon>Pseudomonadati</taxon>
        <taxon>Myxococcota</taxon>
        <taxon>Myxococcia</taxon>
        <taxon>Myxococcales</taxon>
        <taxon>Cystobacterineae</taxon>
        <taxon>Anaeromyxobacteraceae</taxon>
        <taxon>Anaeromyxobacter</taxon>
    </lineage>
</organism>
<proteinExistence type="predicted"/>
<protein>
    <submittedName>
        <fullName evidence="1">Uncharacterized protein</fullName>
    </submittedName>
</protein>
<accession>A0A7I9VJT5</accession>
<dbReference type="EMBL" id="BJTG01000003">
    <property type="protein sequence ID" value="GEJ56662.1"/>
    <property type="molecule type" value="Genomic_DNA"/>
</dbReference>
<evidence type="ECO:0000313" key="1">
    <source>
        <dbReference type="EMBL" id="GEJ56662.1"/>
    </source>
</evidence>
<name>A0A7I9VJT5_9BACT</name>